<organism evidence="4 5">
    <name type="scientific">Blastopirellula marina DSM 3645</name>
    <dbReference type="NCBI Taxonomy" id="314230"/>
    <lineage>
        <taxon>Bacteria</taxon>
        <taxon>Pseudomonadati</taxon>
        <taxon>Planctomycetota</taxon>
        <taxon>Planctomycetia</taxon>
        <taxon>Pirellulales</taxon>
        <taxon>Pirellulaceae</taxon>
        <taxon>Blastopirellula</taxon>
    </lineage>
</organism>
<reference evidence="4 5" key="1">
    <citation type="submission" date="2006-02" db="EMBL/GenBank/DDBJ databases">
        <authorList>
            <person name="Amann R."/>
            <person name="Ferriera S."/>
            <person name="Johnson J."/>
            <person name="Kravitz S."/>
            <person name="Halpern A."/>
            <person name="Remington K."/>
            <person name="Beeson K."/>
            <person name="Tran B."/>
            <person name="Rogers Y.-H."/>
            <person name="Friedman R."/>
            <person name="Venter J.C."/>
        </authorList>
    </citation>
    <scope>NUCLEOTIDE SEQUENCE [LARGE SCALE GENOMIC DNA]</scope>
    <source>
        <strain evidence="4 5">DSM 3645</strain>
    </source>
</reference>
<dbReference type="PANTHER" id="PTHR30344">
    <property type="entry name" value="6-PHOSPHOGLUCONOLACTONASE-RELATED"/>
    <property type="match status" value="1"/>
</dbReference>
<dbReference type="AlphaFoldDB" id="A3ZR05"/>
<comment type="similarity">
    <text evidence="1">Belongs to the cycloisomerase 2 family.</text>
</comment>
<feature type="chain" id="PRO_5002665231" description="6-phosphogluconolactonase" evidence="3">
    <location>
        <begin position="19"/>
        <end position="352"/>
    </location>
</feature>
<dbReference type="Gene3D" id="2.130.10.10">
    <property type="entry name" value="YVTN repeat-like/Quinoprotein amine dehydrogenase"/>
    <property type="match status" value="1"/>
</dbReference>
<evidence type="ECO:0008006" key="6">
    <source>
        <dbReference type="Google" id="ProtNLM"/>
    </source>
</evidence>
<dbReference type="GO" id="GO:0006006">
    <property type="term" value="P:glucose metabolic process"/>
    <property type="evidence" value="ECO:0007669"/>
    <property type="project" value="UniProtKB-KW"/>
</dbReference>
<dbReference type="STRING" id="314230.DSM3645_21042"/>
<dbReference type="Proteomes" id="UP000004358">
    <property type="component" value="Unassembled WGS sequence"/>
</dbReference>
<keyword evidence="2" id="KW-0119">Carbohydrate metabolism</keyword>
<dbReference type="PANTHER" id="PTHR30344:SF1">
    <property type="entry name" value="6-PHOSPHOGLUCONOLACTONASE"/>
    <property type="match status" value="1"/>
</dbReference>
<dbReference type="eggNOG" id="COG2706">
    <property type="taxonomic scope" value="Bacteria"/>
</dbReference>
<dbReference type="GO" id="GO:0005829">
    <property type="term" value="C:cytosol"/>
    <property type="evidence" value="ECO:0007669"/>
    <property type="project" value="TreeGrafter"/>
</dbReference>
<keyword evidence="2" id="KW-0313">Glucose metabolism</keyword>
<dbReference type="HOGENOM" id="CLU_038716_2_0_0"/>
<dbReference type="RefSeq" id="WP_002652108.1">
    <property type="nucleotide sequence ID" value="NZ_CH672376.1"/>
</dbReference>
<dbReference type="SUPFAM" id="SSF50974">
    <property type="entry name" value="Nitrous oxide reductase, N-terminal domain"/>
    <property type="match status" value="1"/>
</dbReference>
<dbReference type="InterPro" id="IPR015943">
    <property type="entry name" value="WD40/YVTN_repeat-like_dom_sf"/>
</dbReference>
<dbReference type="EMBL" id="AANZ01000006">
    <property type="protein sequence ID" value="EAQ81098.1"/>
    <property type="molecule type" value="Genomic_DNA"/>
</dbReference>
<evidence type="ECO:0000256" key="2">
    <source>
        <dbReference type="ARBA" id="ARBA00022526"/>
    </source>
</evidence>
<comment type="caution">
    <text evidence="4">The sequence shown here is derived from an EMBL/GenBank/DDBJ whole genome shotgun (WGS) entry which is preliminary data.</text>
</comment>
<dbReference type="GO" id="GO:0017057">
    <property type="term" value="F:6-phosphogluconolactonase activity"/>
    <property type="evidence" value="ECO:0007669"/>
    <property type="project" value="TreeGrafter"/>
</dbReference>
<gene>
    <name evidence="4" type="ORF">DSM3645_21042</name>
</gene>
<dbReference type="InterPro" id="IPR019405">
    <property type="entry name" value="Lactonase_7-beta_prop"/>
</dbReference>
<evidence type="ECO:0000256" key="1">
    <source>
        <dbReference type="ARBA" id="ARBA00005564"/>
    </source>
</evidence>
<sequence length="352" mass="37672">MRVLSLLLVLLVSASASAKSFVYVSNGGDKTISLFSMDEEKGDLTLVNTMQLEAAPGPMALSPDQKFAYVSTSRPDSLLSFAVNAETGDLTQLEAVPLDATSCFVYCDPTGKWLLNTYYSAGKVTAHPVSGGDIGDLAQTIPTVKNAHCIRTDATNRFALVPHTGPNQIFQFRFDPSSGKLTANDPPSVNGPATTEPRHVQYHPTLPLVFSSDEVGDSITSYDFDPAKGTLKPRQTVSTLPAGYDGLKNTCADLELTANGKFALVSNRGHDSIARFAIGDDGQITALGQTPTESVPRSFNLAPNQKFLYSAGQKSDQLAAYRFDQTSGDLTPLATYKTGKTPSWVQVVTFAD</sequence>
<dbReference type="InterPro" id="IPR011045">
    <property type="entry name" value="N2O_reductase_N"/>
</dbReference>
<name>A3ZR05_9BACT</name>
<protein>
    <recommendedName>
        <fullName evidence="6">6-phosphogluconolactonase</fullName>
    </recommendedName>
</protein>
<dbReference type="Pfam" id="PF10282">
    <property type="entry name" value="Lactonase"/>
    <property type="match status" value="1"/>
</dbReference>
<proteinExistence type="inferred from homology"/>
<dbReference type="OrthoDB" id="9790815at2"/>
<evidence type="ECO:0000313" key="5">
    <source>
        <dbReference type="Proteomes" id="UP000004358"/>
    </source>
</evidence>
<dbReference type="InterPro" id="IPR050282">
    <property type="entry name" value="Cycloisomerase_2"/>
</dbReference>
<feature type="signal peptide" evidence="3">
    <location>
        <begin position="1"/>
        <end position="18"/>
    </location>
</feature>
<keyword evidence="3" id="KW-0732">Signal</keyword>
<accession>A3ZR05</accession>
<evidence type="ECO:0000313" key="4">
    <source>
        <dbReference type="EMBL" id="EAQ81098.1"/>
    </source>
</evidence>
<evidence type="ECO:0000256" key="3">
    <source>
        <dbReference type="SAM" id="SignalP"/>
    </source>
</evidence>